<evidence type="ECO:0000259" key="8">
    <source>
        <dbReference type="PROSITE" id="PS50928"/>
    </source>
</evidence>
<protein>
    <submittedName>
        <fullName evidence="9">NitT/TauT family transport system permease protein</fullName>
    </submittedName>
</protein>
<evidence type="ECO:0000256" key="7">
    <source>
        <dbReference type="RuleBase" id="RU363032"/>
    </source>
</evidence>
<keyword evidence="5 7" id="KW-1133">Transmembrane helix</keyword>
<evidence type="ECO:0000256" key="6">
    <source>
        <dbReference type="ARBA" id="ARBA00023136"/>
    </source>
</evidence>
<feature type="transmembrane region" description="Helical" evidence="7">
    <location>
        <begin position="83"/>
        <end position="107"/>
    </location>
</feature>
<accession>A0A1I7NQ57</accession>
<dbReference type="InterPro" id="IPR000515">
    <property type="entry name" value="MetI-like"/>
</dbReference>
<name>A0A1I7NQ57_9HYPH</name>
<comment type="similarity">
    <text evidence="7">Belongs to the binding-protein-dependent transport system permease family.</text>
</comment>
<evidence type="ECO:0000313" key="9">
    <source>
        <dbReference type="EMBL" id="SFV36806.1"/>
    </source>
</evidence>
<keyword evidence="3" id="KW-1003">Cell membrane</keyword>
<dbReference type="RefSeq" id="WP_177228165.1">
    <property type="nucleotide sequence ID" value="NZ_FPCH01000003.1"/>
</dbReference>
<evidence type="ECO:0000256" key="1">
    <source>
        <dbReference type="ARBA" id="ARBA00004651"/>
    </source>
</evidence>
<evidence type="ECO:0000256" key="5">
    <source>
        <dbReference type="ARBA" id="ARBA00022989"/>
    </source>
</evidence>
<dbReference type="PANTHER" id="PTHR30151:SF25">
    <property type="entry name" value="TAURINE TRANSPORT SYSTEM PERMEASE PROTEIN TAUC"/>
    <property type="match status" value="1"/>
</dbReference>
<dbReference type="EMBL" id="FPCH01000003">
    <property type="protein sequence ID" value="SFV36806.1"/>
    <property type="molecule type" value="Genomic_DNA"/>
</dbReference>
<feature type="transmembrane region" description="Helical" evidence="7">
    <location>
        <begin position="114"/>
        <end position="136"/>
    </location>
</feature>
<dbReference type="Gene3D" id="1.10.3720.10">
    <property type="entry name" value="MetI-like"/>
    <property type="match status" value="1"/>
</dbReference>
<feature type="transmembrane region" description="Helical" evidence="7">
    <location>
        <begin position="237"/>
        <end position="259"/>
    </location>
</feature>
<gene>
    <name evidence="9" type="ORF">SAMN04488557_2788</name>
</gene>
<comment type="subcellular location">
    <subcellularLocation>
        <location evidence="1 7">Cell membrane</location>
        <topology evidence="1 7">Multi-pass membrane protein</topology>
    </subcellularLocation>
</comment>
<evidence type="ECO:0000313" key="10">
    <source>
        <dbReference type="Proteomes" id="UP000199423"/>
    </source>
</evidence>
<feature type="domain" description="ABC transmembrane type-1" evidence="8">
    <location>
        <begin position="80"/>
        <end position="260"/>
    </location>
</feature>
<dbReference type="SUPFAM" id="SSF161098">
    <property type="entry name" value="MetI-like"/>
    <property type="match status" value="1"/>
</dbReference>
<dbReference type="Pfam" id="PF00528">
    <property type="entry name" value="BPD_transp_1"/>
    <property type="match status" value="1"/>
</dbReference>
<evidence type="ECO:0000256" key="4">
    <source>
        <dbReference type="ARBA" id="ARBA00022692"/>
    </source>
</evidence>
<dbReference type="CDD" id="cd06261">
    <property type="entry name" value="TM_PBP2"/>
    <property type="match status" value="1"/>
</dbReference>
<dbReference type="GO" id="GO:0010438">
    <property type="term" value="P:cellular response to sulfur starvation"/>
    <property type="evidence" value="ECO:0007669"/>
    <property type="project" value="TreeGrafter"/>
</dbReference>
<dbReference type="AlphaFoldDB" id="A0A1I7NQ57"/>
<feature type="transmembrane region" description="Helical" evidence="7">
    <location>
        <begin position="12"/>
        <end position="31"/>
    </location>
</feature>
<reference evidence="10" key="1">
    <citation type="submission" date="2016-10" db="EMBL/GenBank/DDBJ databases">
        <authorList>
            <person name="Varghese N."/>
            <person name="Submissions S."/>
        </authorList>
    </citation>
    <scope>NUCLEOTIDE SEQUENCE [LARGE SCALE GENOMIC DNA]</scope>
    <source>
        <strain evidence="10">DSM 1565</strain>
    </source>
</reference>
<feature type="transmembrane region" description="Helical" evidence="7">
    <location>
        <begin position="198"/>
        <end position="217"/>
    </location>
</feature>
<dbReference type="PROSITE" id="PS50928">
    <property type="entry name" value="ABC_TM1"/>
    <property type="match status" value="1"/>
</dbReference>
<organism evidence="9 10">
    <name type="scientific">Hyphomicrobium facile</name>
    <dbReference type="NCBI Taxonomy" id="51670"/>
    <lineage>
        <taxon>Bacteria</taxon>
        <taxon>Pseudomonadati</taxon>
        <taxon>Pseudomonadota</taxon>
        <taxon>Alphaproteobacteria</taxon>
        <taxon>Hyphomicrobiales</taxon>
        <taxon>Hyphomicrobiaceae</taxon>
        <taxon>Hyphomicrobium</taxon>
    </lineage>
</organism>
<dbReference type="GO" id="GO:0005886">
    <property type="term" value="C:plasma membrane"/>
    <property type="evidence" value="ECO:0007669"/>
    <property type="project" value="UniProtKB-SubCell"/>
</dbReference>
<dbReference type="InterPro" id="IPR035906">
    <property type="entry name" value="MetI-like_sf"/>
</dbReference>
<evidence type="ECO:0000256" key="2">
    <source>
        <dbReference type="ARBA" id="ARBA00022448"/>
    </source>
</evidence>
<keyword evidence="4 7" id="KW-0812">Transmembrane</keyword>
<sequence>MTRIINKKPNPRITRFLGLVPFGAVLILYVICSDIRLHENPNDKLLPSFGSMWSAIGQLAFTPDVRTGNYLFWADTLSSLKRLAWGMGASFVIAIVFGIALGLIPYAASLANPFVAALSLVPPLALLPILFIALGLDELSKIVLIILGVAPYLIRELALRIEQMPYELLVKAQTMGASTFQIIVRIVLPQMLPRALDGLRFSIGPAWLFLIAAEAIASTDGLGYRIFLVRRYLAMDIIIPYVAWIAALAFLMDLGLRVLSQRLFPWARASI</sequence>
<dbReference type="GO" id="GO:0055085">
    <property type="term" value="P:transmembrane transport"/>
    <property type="evidence" value="ECO:0007669"/>
    <property type="project" value="InterPro"/>
</dbReference>
<keyword evidence="2 7" id="KW-0813">Transport</keyword>
<keyword evidence="10" id="KW-1185">Reference proteome</keyword>
<feature type="transmembrane region" description="Helical" evidence="7">
    <location>
        <begin position="142"/>
        <end position="159"/>
    </location>
</feature>
<evidence type="ECO:0000256" key="3">
    <source>
        <dbReference type="ARBA" id="ARBA00022475"/>
    </source>
</evidence>
<dbReference type="Proteomes" id="UP000199423">
    <property type="component" value="Unassembled WGS sequence"/>
</dbReference>
<dbReference type="STRING" id="51670.SAMN04488557_2788"/>
<proteinExistence type="inferred from homology"/>
<dbReference type="PANTHER" id="PTHR30151">
    <property type="entry name" value="ALKANE SULFONATE ABC TRANSPORTER-RELATED, MEMBRANE SUBUNIT"/>
    <property type="match status" value="1"/>
</dbReference>
<keyword evidence="6 7" id="KW-0472">Membrane</keyword>